<sequence length="56" mass="6716">MLLKNKILRYIPEFHTRKTKNVITYILFETTEVAKNVLMTWVWHPMGREGLEPATR</sequence>
<reference evidence="1" key="1">
    <citation type="journal article" date="2021" name="Proc. Natl. Acad. Sci. U.S.A.">
        <title>A Catalog of Tens of Thousands of Viruses from Human Metagenomes Reveals Hidden Associations with Chronic Diseases.</title>
        <authorList>
            <person name="Tisza M.J."/>
            <person name="Buck C.B."/>
        </authorList>
    </citation>
    <scope>NUCLEOTIDE SEQUENCE</scope>
    <source>
        <strain evidence="1">CtRRO23</strain>
    </source>
</reference>
<protein>
    <submittedName>
        <fullName evidence="1">Uncharacterized protein</fullName>
    </submittedName>
</protein>
<proteinExistence type="predicted"/>
<name>A0A8S5LT62_9CAUD</name>
<organism evidence="1">
    <name type="scientific">Siphoviridae sp. ctRRO23</name>
    <dbReference type="NCBI Taxonomy" id="2826334"/>
    <lineage>
        <taxon>Viruses</taxon>
        <taxon>Duplodnaviria</taxon>
        <taxon>Heunggongvirae</taxon>
        <taxon>Uroviricota</taxon>
        <taxon>Caudoviricetes</taxon>
    </lineage>
</organism>
<evidence type="ECO:0000313" key="1">
    <source>
        <dbReference type="EMBL" id="DAD73122.1"/>
    </source>
</evidence>
<accession>A0A8S5LT62</accession>
<dbReference type="EMBL" id="BK014730">
    <property type="protein sequence ID" value="DAD73122.1"/>
    <property type="molecule type" value="Genomic_DNA"/>
</dbReference>